<dbReference type="SMART" id="SM00507">
    <property type="entry name" value="HNHc"/>
    <property type="match status" value="1"/>
</dbReference>
<dbReference type="GO" id="GO:0005524">
    <property type="term" value="F:ATP binding"/>
    <property type="evidence" value="ECO:0007669"/>
    <property type="project" value="InterPro"/>
</dbReference>
<dbReference type="InterPro" id="IPR050742">
    <property type="entry name" value="Helicase_Restrict-Modif_Enz"/>
</dbReference>
<dbReference type="SMART" id="SM00490">
    <property type="entry name" value="HELICc"/>
    <property type="match status" value="1"/>
</dbReference>
<accession>A0A1H6KLR9</accession>
<feature type="domain" description="Helicase ATP-binding" evidence="1">
    <location>
        <begin position="1"/>
        <end position="74"/>
    </location>
</feature>
<dbReference type="InterPro" id="IPR006935">
    <property type="entry name" value="Helicase/UvrB_N"/>
</dbReference>
<feature type="domain" description="Helicase C-terminal" evidence="2">
    <location>
        <begin position="137"/>
        <end position="316"/>
    </location>
</feature>
<dbReference type="InterPro" id="IPR003615">
    <property type="entry name" value="HNH_nuc"/>
</dbReference>
<dbReference type="SUPFAM" id="SSF52540">
    <property type="entry name" value="P-loop containing nucleoside triphosphate hydrolases"/>
    <property type="match status" value="1"/>
</dbReference>
<dbReference type="GO" id="GO:0004519">
    <property type="term" value="F:endonuclease activity"/>
    <property type="evidence" value="ECO:0007669"/>
    <property type="project" value="InterPro"/>
</dbReference>
<dbReference type="PANTHER" id="PTHR47396:SF1">
    <property type="entry name" value="ATP-DEPENDENT HELICASE IRC3-RELATED"/>
    <property type="match status" value="1"/>
</dbReference>
<dbReference type="Gene3D" id="3.40.50.300">
    <property type="entry name" value="P-loop containing nucleotide triphosphate hydrolases"/>
    <property type="match status" value="2"/>
</dbReference>
<gene>
    <name evidence="3" type="ORF">SAMN02910265_02431</name>
</gene>
<dbReference type="GO" id="GO:0016787">
    <property type="term" value="F:hydrolase activity"/>
    <property type="evidence" value="ECO:0007669"/>
    <property type="project" value="InterPro"/>
</dbReference>
<organism evidence="3 4">
    <name type="scientific">Ruminococcus flavefaciens</name>
    <dbReference type="NCBI Taxonomy" id="1265"/>
    <lineage>
        <taxon>Bacteria</taxon>
        <taxon>Bacillati</taxon>
        <taxon>Bacillota</taxon>
        <taxon>Clostridia</taxon>
        <taxon>Eubacteriales</taxon>
        <taxon>Oscillospiraceae</taxon>
        <taxon>Ruminococcus</taxon>
    </lineage>
</organism>
<dbReference type="InterPro" id="IPR027417">
    <property type="entry name" value="P-loop_NTPase"/>
</dbReference>
<dbReference type="Pfam" id="PF04851">
    <property type="entry name" value="ResIII"/>
    <property type="match status" value="1"/>
</dbReference>
<dbReference type="GO" id="GO:0008270">
    <property type="term" value="F:zinc ion binding"/>
    <property type="evidence" value="ECO:0007669"/>
    <property type="project" value="InterPro"/>
</dbReference>
<dbReference type="EMBL" id="FNWV01000009">
    <property type="protein sequence ID" value="SEH74354.1"/>
    <property type="molecule type" value="Genomic_DNA"/>
</dbReference>
<evidence type="ECO:0000313" key="3">
    <source>
        <dbReference type="EMBL" id="SEH74354.1"/>
    </source>
</evidence>
<dbReference type="PANTHER" id="PTHR47396">
    <property type="entry name" value="TYPE I RESTRICTION ENZYME ECOKI R PROTEIN"/>
    <property type="match status" value="1"/>
</dbReference>
<name>A0A1H6KLR9_RUMFL</name>
<dbReference type="InterPro" id="IPR001650">
    <property type="entry name" value="Helicase_C-like"/>
</dbReference>
<dbReference type="AlphaFoldDB" id="A0A1H6KLR9"/>
<dbReference type="Gene3D" id="1.10.30.50">
    <property type="match status" value="1"/>
</dbReference>
<evidence type="ECO:0000313" key="4">
    <source>
        <dbReference type="Proteomes" id="UP000183190"/>
    </source>
</evidence>
<dbReference type="PROSITE" id="PS51192">
    <property type="entry name" value="HELICASE_ATP_BIND_1"/>
    <property type="match status" value="1"/>
</dbReference>
<dbReference type="GO" id="GO:0005829">
    <property type="term" value="C:cytosol"/>
    <property type="evidence" value="ECO:0007669"/>
    <property type="project" value="TreeGrafter"/>
</dbReference>
<proteinExistence type="predicted"/>
<dbReference type="Proteomes" id="UP000183190">
    <property type="component" value="Unassembled WGS sequence"/>
</dbReference>
<dbReference type="Pfam" id="PF00271">
    <property type="entry name" value="Helicase_C"/>
    <property type="match status" value="1"/>
</dbReference>
<protein>
    <submittedName>
        <fullName evidence="3">Type III restriction enzyme, res subunit</fullName>
    </submittedName>
</protein>
<sequence>MGRNLSALDLWLKGEKELYLIVDEAHHSTAKTYRRVIDYVKKKVPNVKLIGLTATPFRTAESEQGLLEKIYTDGIEHGVYIHNGKSIAYEISLKELINKQILSHPTIESHNTGEDYSSFVGAKDLETIQHFDIIPDDLADEMVKSKDRRKFIVEKYVKNKDKYGQTIVFAVNQLHAIALAATFKEYGIKADYVISSVRDMVTGVTRSQEDNASAIEAYKNGELQVLVNVNILTEGVDLPKTQTVFLTRPTVSKILMTQMVGRALRGKEADGTEEAYIVSFVDNGLDKIAWTTPEMIFEGNNDFADSKTEYEKRDIRLIAISKIEEFAKMLNDSADTRELEKAPFTQRIPIGMYAFTYLEDNGVDISYQVMIYDSTRKAYEQLMVNLPALFNEYGNDEEYLSDEILAEMAEQCRDAFFLGEMVPPYDEKDIINILKYYAQYDSAPAFYSFDELDKNKIDVCAIAKYIVEQKIDPVTQSAYVQQLWENGDDNVLRLFFGRQKYFYNQLNREILRITSPFLFEDDEDNVTYGKRYFEKMTLHEIGKINPKYEDELRSNAFKKALLPNGQYKCAGCQKSFPDRVLLHVDHIIPLNKKEGKTVPENLQILCRSCNAKKSDKYDE</sequence>
<dbReference type="PROSITE" id="PS51194">
    <property type="entry name" value="HELICASE_CTER"/>
    <property type="match status" value="1"/>
</dbReference>
<evidence type="ECO:0000259" key="2">
    <source>
        <dbReference type="PROSITE" id="PS51194"/>
    </source>
</evidence>
<evidence type="ECO:0000259" key="1">
    <source>
        <dbReference type="PROSITE" id="PS51192"/>
    </source>
</evidence>
<dbReference type="CDD" id="cd00085">
    <property type="entry name" value="HNHc"/>
    <property type="match status" value="1"/>
</dbReference>
<dbReference type="InterPro" id="IPR002711">
    <property type="entry name" value="HNH"/>
</dbReference>
<dbReference type="InterPro" id="IPR014001">
    <property type="entry name" value="Helicase_ATP-bd"/>
</dbReference>
<reference evidence="3 4" key="1">
    <citation type="submission" date="2016-10" db="EMBL/GenBank/DDBJ databases">
        <authorList>
            <person name="de Groot N.N."/>
        </authorList>
    </citation>
    <scope>NUCLEOTIDE SEQUENCE [LARGE SCALE GENOMIC DNA]</scope>
    <source>
        <strain evidence="3 4">YAD2003</strain>
    </source>
</reference>
<dbReference type="GO" id="GO:0003677">
    <property type="term" value="F:DNA binding"/>
    <property type="evidence" value="ECO:0007669"/>
    <property type="project" value="InterPro"/>
</dbReference>
<dbReference type="Pfam" id="PF01844">
    <property type="entry name" value="HNH"/>
    <property type="match status" value="1"/>
</dbReference>